<dbReference type="EMBL" id="JAUEPR010000157">
    <property type="protein sequence ID" value="KAK0460873.1"/>
    <property type="molecule type" value="Genomic_DNA"/>
</dbReference>
<name>A0AA39TNG0_9AGAR</name>
<accession>A0AA39TNG0</accession>
<dbReference type="AlphaFoldDB" id="A0AA39TNG0"/>
<sequence>MKTTCKNGEIEQKIAKDHRTPSQSNVKEREGCKTAVVNVGMPGEIKRQRVGRVGTNNLTRTRVIKSVCAVKVDEVRTGRCQSRTRNTLAETKLRRTQCVLAKLSVLFADTNLIQSTPQGMGFRYDGTL</sequence>
<reference evidence="1" key="1">
    <citation type="submission" date="2023-06" db="EMBL/GenBank/DDBJ databases">
        <authorList>
            <consortium name="Lawrence Berkeley National Laboratory"/>
            <person name="Ahrendt S."/>
            <person name="Sahu N."/>
            <person name="Indic B."/>
            <person name="Wong-Bajracharya J."/>
            <person name="Merenyi Z."/>
            <person name="Ke H.-M."/>
            <person name="Monk M."/>
            <person name="Kocsube S."/>
            <person name="Drula E."/>
            <person name="Lipzen A."/>
            <person name="Balint B."/>
            <person name="Henrissat B."/>
            <person name="Andreopoulos B."/>
            <person name="Martin F.M."/>
            <person name="Harder C.B."/>
            <person name="Rigling D."/>
            <person name="Ford K.L."/>
            <person name="Foster G.D."/>
            <person name="Pangilinan J."/>
            <person name="Papanicolaou A."/>
            <person name="Barry K."/>
            <person name="LaButti K."/>
            <person name="Viragh M."/>
            <person name="Koriabine M."/>
            <person name="Yan M."/>
            <person name="Riley R."/>
            <person name="Champramary S."/>
            <person name="Plett K.L."/>
            <person name="Tsai I.J."/>
            <person name="Slot J."/>
            <person name="Sipos G."/>
            <person name="Plett J."/>
            <person name="Nagy L.G."/>
            <person name="Grigoriev I.V."/>
        </authorList>
    </citation>
    <scope>NUCLEOTIDE SEQUENCE</scope>
    <source>
        <strain evidence="1">ICMP 16352</strain>
    </source>
</reference>
<evidence type="ECO:0000313" key="2">
    <source>
        <dbReference type="Proteomes" id="UP001175227"/>
    </source>
</evidence>
<organism evidence="1 2">
    <name type="scientific">Armillaria novae-zelandiae</name>
    <dbReference type="NCBI Taxonomy" id="153914"/>
    <lineage>
        <taxon>Eukaryota</taxon>
        <taxon>Fungi</taxon>
        <taxon>Dikarya</taxon>
        <taxon>Basidiomycota</taxon>
        <taxon>Agaricomycotina</taxon>
        <taxon>Agaricomycetes</taxon>
        <taxon>Agaricomycetidae</taxon>
        <taxon>Agaricales</taxon>
        <taxon>Marasmiineae</taxon>
        <taxon>Physalacriaceae</taxon>
        <taxon>Armillaria</taxon>
    </lineage>
</organism>
<keyword evidence="2" id="KW-1185">Reference proteome</keyword>
<comment type="caution">
    <text evidence="1">The sequence shown here is derived from an EMBL/GenBank/DDBJ whole genome shotgun (WGS) entry which is preliminary data.</text>
</comment>
<protein>
    <submittedName>
        <fullName evidence="1">Uncharacterized protein</fullName>
    </submittedName>
</protein>
<proteinExistence type="predicted"/>
<evidence type="ECO:0000313" key="1">
    <source>
        <dbReference type="EMBL" id="KAK0460873.1"/>
    </source>
</evidence>
<gene>
    <name evidence="1" type="ORF">IW261DRAFT_1577210</name>
</gene>
<dbReference type="Proteomes" id="UP001175227">
    <property type="component" value="Unassembled WGS sequence"/>
</dbReference>